<dbReference type="RefSeq" id="WP_256406846.1">
    <property type="nucleotide sequence ID" value="NZ_CP187151.1"/>
</dbReference>
<protein>
    <submittedName>
        <fullName evidence="2">Uncharacterized protein</fullName>
    </submittedName>
</protein>
<evidence type="ECO:0000313" key="3">
    <source>
        <dbReference type="Proteomes" id="UP001597075"/>
    </source>
</evidence>
<dbReference type="EMBL" id="JBHUDL010000006">
    <property type="protein sequence ID" value="MFD1633052.1"/>
    <property type="molecule type" value="Genomic_DNA"/>
</dbReference>
<organism evidence="2 3">
    <name type="scientific">Haloplanus ruber</name>
    <dbReference type="NCBI Taxonomy" id="869892"/>
    <lineage>
        <taxon>Archaea</taxon>
        <taxon>Methanobacteriati</taxon>
        <taxon>Methanobacteriota</taxon>
        <taxon>Stenosarchaea group</taxon>
        <taxon>Halobacteria</taxon>
        <taxon>Halobacteriales</taxon>
        <taxon>Haloferacaceae</taxon>
        <taxon>Haloplanus</taxon>
    </lineage>
</organism>
<reference evidence="2 3" key="1">
    <citation type="journal article" date="2019" name="Int. J. Syst. Evol. Microbiol.">
        <title>The Global Catalogue of Microorganisms (GCM) 10K type strain sequencing project: providing services to taxonomists for standard genome sequencing and annotation.</title>
        <authorList>
            <consortium name="The Broad Institute Genomics Platform"/>
            <consortium name="The Broad Institute Genome Sequencing Center for Infectious Disease"/>
            <person name="Wu L."/>
            <person name="Ma J."/>
        </authorList>
    </citation>
    <scope>NUCLEOTIDE SEQUENCE [LARGE SCALE GENOMIC DNA]</scope>
    <source>
        <strain evidence="2 3">CGMCC 1.10594</strain>
    </source>
</reference>
<evidence type="ECO:0000256" key="1">
    <source>
        <dbReference type="SAM" id="MobiDB-lite"/>
    </source>
</evidence>
<evidence type="ECO:0000313" key="2">
    <source>
        <dbReference type="EMBL" id="MFD1633052.1"/>
    </source>
</evidence>
<keyword evidence="3" id="KW-1185">Reference proteome</keyword>
<feature type="region of interest" description="Disordered" evidence="1">
    <location>
        <begin position="14"/>
        <end position="50"/>
    </location>
</feature>
<accession>A0ABD6CV36</accession>
<proteinExistence type="predicted"/>
<dbReference type="AlphaFoldDB" id="A0ABD6CV36"/>
<name>A0ABD6CV36_9EURY</name>
<dbReference type="Proteomes" id="UP001597075">
    <property type="component" value="Unassembled WGS sequence"/>
</dbReference>
<sequence length="50" mass="5230">MHAVYVAYTLDASDSDVASDPVGGRNARRGGRAPSRPPRALCSGQSGSRR</sequence>
<comment type="caution">
    <text evidence="2">The sequence shown here is derived from an EMBL/GenBank/DDBJ whole genome shotgun (WGS) entry which is preliminary data.</text>
</comment>
<feature type="compositionally biased region" description="Low complexity" evidence="1">
    <location>
        <begin position="14"/>
        <end position="25"/>
    </location>
</feature>
<gene>
    <name evidence="2" type="ORF">ACFSBJ_04790</name>
</gene>